<dbReference type="PANTHER" id="PTHR46825">
    <property type="entry name" value="D-ALANYL-D-ALANINE-CARBOXYPEPTIDASE/ENDOPEPTIDASE AMPH"/>
    <property type="match status" value="1"/>
</dbReference>
<dbReference type="Pfam" id="PF00144">
    <property type="entry name" value="Beta-lactamase"/>
    <property type="match status" value="1"/>
</dbReference>
<dbReference type="Gene3D" id="3.40.710.10">
    <property type="entry name" value="DD-peptidase/beta-lactamase superfamily"/>
    <property type="match status" value="1"/>
</dbReference>
<comment type="caution">
    <text evidence="2">The sequence shown here is derived from an EMBL/GenBank/DDBJ whole genome shotgun (WGS) entry which is preliminary data.</text>
</comment>
<dbReference type="STRING" id="249408.BOO71_0001975"/>
<dbReference type="PANTHER" id="PTHR46825:SF15">
    <property type="entry name" value="BETA-LACTAMASE-RELATED DOMAIN-CONTAINING PROTEIN"/>
    <property type="match status" value="1"/>
</dbReference>
<protein>
    <submittedName>
        <fullName evidence="2">Beta-lactamase class C</fullName>
    </submittedName>
</protein>
<evidence type="ECO:0000313" key="3">
    <source>
        <dbReference type="Proteomes" id="UP000186607"/>
    </source>
</evidence>
<accession>A0A1U7P3E8</accession>
<dbReference type="InterPro" id="IPR050491">
    <property type="entry name" value="AmpC-like"/>
</dbReference>
<dbReference type="InterPro" id="IPR001466">
    <property type="entry name" value="Beta-lactam-related"/>
</dbReference>
<proteinExistence type="predicted"/>
<dbReference type="EMBL" id="MSTI01000023">
    <property type="protein sequence ID" value="OLV19705.1"/>
    <property type="molecule type" value="Genomic_DNA"/>
</dbReference>
<dbReference type="InterPro" id="IPR012338">
    <property type="entry name" value="Beta-lactam/transpept-like"/>
</dbReference>
<evidence type="ECO:0000313" key="2">
    <source>
        <dbReference type="EMBL" id="OLV19705.1"/>
    </source>
</evidence>
<keyword evidence="3" id="KW-1185">Reference proteome</keyword>
<dbReference type="AlphaFoldDB" id="A0A1U7P3E8"/>
<dbReference type="Proteomes" id="UP000186607">
    <property type="component" value="Unassembled WGS sequence"/>
</dbReference>
<reference evidence="2 3" key="1">
    <citation type="submission" date="2017-01" db="EMBL/GenBank/DDBJ databases">
        <title>Genome Analysis of Deinococcus marmoris KOPRI26562.</title>
        <authorList>
            <person name="Kim J.H."/>
            <person name="Oh H.-M."/>
        </authorList>
    </citation>
    <scope>NUCLEOTIDE SEQUENCE [LARGE SCALE GENOMIC DNA]</scope>
    <source>
        <strain evidence="2 3">KOPRI26562</strain>
    </source>
</reference>
<organism evidence="2 3">
    <name type="scientific">Deinococcus marmoris</name>
    <dbReference type="NCBI Taxonomy" id="249408"/>
    <lineage>
        <taxon>Bacteria</taxon>
        <taxon>Thermotogati</taxon>
        <taxon>Deinococcota</taxon>
        <taxon>Deinococci</taxon>
        <taxon>Deinococcales</taxon>
        <taxon>Deinococcaceae</taxon>
        <taxon>Deinococcus</taxon>
    </lineage>
</organism>
<dbReference type="OrthoDB" id="9797709at2"/>
<name>A0A1U7P3E8_9DEIO</name>
<sequence>MMGILRTNQRKNEQGKGFGQTEKFAFHMFILFCQRSLDSRQSFNLPTLCWNILERYQLLKEFSMFAKRISRSVLVTLYLLSQGSLAQSLFDSPNFLLAGGSGRPVNTAPKPPLNTAQLDAFVNRIMKEYGVPGVGLAIVQNGTVSYVKGYGVRNVSKGTSVTPDTQFPIGSVTKSFTALDMMVLVNDGLVNLDAPVTRYIPEFKLSSPASTRTVTVRNLLTHTTGLSRTDASTFNPKITVKDIIAAAATTPLVGKPGEKFVYSNVNAIIAGEIIKRVSGQSWASFTQQRIFQPLGMNTATLSIDTLKMLPDIATPHELDVKNGGSRPIDYLSLGADAAAGAVNASASDMARYMLFQLGTGSPLISQESLNEMHKGQIAAPDSNLPGVIAQLASKMAESSVRVPAPLVTQEQYGFYWNVENFLGEQIVQHAGNVTGATASVTMLPKQHAGVVILANIGEANTFMDVMRLHIAEVLLGRSGPDVNATLQAQLKILGQDSASIAADRQAARTYQPQPKELSALAGTFKSLADPKPTVVKVIDQRMLRLESGFRGVRFTVDLIPLGKNRFMATGQPIVGSVVKFTGSGEKRAIEIEGLNGATPLAGASK</sequence>
<gene>
    <name evidence="2" type="ORF">BOO71_0001975</name>
</gene>
<evidence type="ECO:0000259" key="1">
    <source>
        <dbReference type="Pfam" id="PF00144"/>
    </source>
</evidence>
<dbReference type="SUPFAM" id="SSF56601">
    <property type="entry name" value="beta-lactamase/transpeptidase-like"/>
    <property type="match status" value="1"/>
</dbReference>
<feature type="domain" description="Beta-lactamase-related" evidence="1">
    <location>
        <begin position="118"/>
        <end position="474"/>
    </location>
</feature>